<feature type="chain" id="PRO_5042926408" evidence="1">
    <location>
        <begin position="27"/>
        <end position="332"/>
    </location>
</feature>
<name>A0AAN4ZNG2_9BILA</name>
<sequence length="332" mass="38001">SLGGRGGQPFLLFFLLLFSLPLPSSSDPLSLFNATSSLLSSSQYNSSSVDAIIENIFETYLPLVTLLSTLTSNETAELAHQSLRHLKEDIDSLGVSQSNDSLLLQIEEEQMNEIVAILKDYHKSRVYSVISALWESFLDSQLHRLDQFAILEYYEERRRRRMREASIFSRIWSAIKKLFNQEATQGESCPADDPPSVRFIVDTFPIEKRRELDEAAKANNSSALLELIEENVPDAGVIEELRQWRENITIPPPLKSIIDSATEPQRVALTRLRELKLINSLRDYYGTLIERRSIEEQEGIRAFFSRMSEAFLGCFSDSEDHNEYWKYDVHPA</sequence>
<evidence type="ECO:0000313" key="2">
    <source>
        <dbReference type="EMBL" id="GMR41743.1"/>
    </source>
</evidence>
<accession>A0AAN4ZNG2</accession>
<feature type="non-terminal residue" evidence="2">
    <location>
        <position position="1"/>
    </location>
</feature>
<protein>
    <submittedName>
        <fullName evidence="2">Uncharacterized protein</fullName>
    </submittedName>
</protein>
<comment type="caution">
    <text evidence="2">The sequence shown here is derived from an EMBL/GenBank/DDBJ whole genome shotgun (WGS) entry which is preliminary data.</text>
</comment>
<reference evidence="3" key="1">
    <citation type="submission" date="2022-10" db="EMBL/GenBank/DDBJ databases">
        <title>Genome assembly of Pristionchus species.</title>
        <authorList>
            <person name="Yoshida K."/>
            <person name="Sommer R.J."/>
        </authorList>
    </citation>
    <scope>NUCLEOTIDE SEQUENCE [LARGE SCALE GENOMIC DNA]</scope>
    <source>
        <strain evidence="3">RS5460</strain>
    </source>
</reference>
<evidence type="ECO:0000313" key="3">
    <source>
        <dbReference type="Proteomes" id="UP001328107"/>
    </source>
</evidence>
<proteinExistence type="predicted"/>
<dbReference type="Proteomes" id="UP001328107">
    <property type="component" value="Unassembled WGS sequence"/>
</dbReference>
<keyword evidence="3" id="KW-1185">Reference proteome</keyword>
<evidence type="ECO:0000256" key="1">
    <source>
        <dbReference type="SAM" id="SignalP"/>
    </source>
</evidence>
<gene>
    <name evidence="2" type="ORF">PMAYCL1PPCAC_11938</name>
</gene>
<dbReference type="EMBL" id="BTRK01000003">
    <property type="protein sequence ID" value="GMR41743.1"/>
    <property type="molecule type" value="Genomic_DNA"/>
</dbReference>
<dbReference type="AlphaFoldDB" id="A0AAN4ZNG2"/>
<keyword evidence="1" id="KW-0732">Signal</keyword>
<organism evidence="2 3">
    <name type="scientific">Pristionchus mayeri</name>
    <dbReference type="NCBI Taxonomy" id="1317129"/>
    <lineage>
        <taxon>Eukaryota</taxon>
        <taxon>Metazoa</taxon>
        <taxon>Ecdysozoa</taxon>
        <taxon>Nematoda</taxon>
        <taxon>Chromadorea</taxon>
        <taxon>Rhabditida</taxon>
        <taxon>Rhabditina</taxon>
        <taxon>Diplogasteromorpha</taxon>
        <taxon>Diplogasteroidea</taxon>
        <taxon>Neodiplogasteridae</taxon>
        <taxon>Pristionchus</taxon>
    </lineage>
</organism>
<feature type="signal peptide" evidence="1">
    <location>
        <begin position="1"/>
        <end position="26"/>
    </location>
</feature>